<proteinExistence type="predicted"/>
<comment type="caution">
    <text evidence="1">The sequence shown here is derived from an EMBL/GenBank/DDBJ whole genome shotgun (WGS) entry which is preliminary data.</text>
</comment>
<dbReference type="Proteomes" id="UP001497535">
    <property type="component" value="Unassembled WGS sequence"/>
</dbReference>
<evidence type="ECO:0000313" key="2">
    <source>
        <dbReference type="Proteomes" id="UP001497535"/>
    </source>
</evidence>
<evidence type="ECO:0000313" key="1">
    <source>
        <dbReference type="EMBL" id="CAK5072169.1"/>
    </source>
</evidence>
<reference evidence="1" key="1">
    <citation type="submission" date="2023-11" db="EMBL/GenBank/DDBJ databases">
        <authorList>
            <person name="Poullet M."/>
        </authorList>
    </citation>
    <scope>NUCLEOTIDE SEQUENCE</scope>
    <source>
        <strain evidence="1">E1834</strain>
    </source>
</reference>
<accession>A0ACB0Z0V6</accession>
<organism evidence="1 2">
    <name type="scientific">Meloidogyne enterolobii</name>
    <name type="common">Root-knot nematode worm</name>
    <name type="synonym">Meloidogyne mayaguensis</name>
    <dbReference type="NCBI Taxonomy" id="390850"/>
    <lineage>
        <taxon>Eukaryota</taxon>
        <taxon>Metazoa</taxon>
        <taxon>Ecdysozoa</taxon>
        <taxon>Nematoda</taxon>
        <taxon>Chromadorea</taxon>
        <taxon>Rhabditida</taxon>
        <taxon>Tylenchina</taxon>
        <taxon>Tylenchomorpha</taxon>
        <taxon>Tylenchoidea</taxon>
        <taxon>Meloidogynidae</taxon>
        <taxon>Meloidogyninae</taxon>
        <taxon>Meloidogyne</taxon>
    </lineage>
</organism>
<name>A0ACB0Z0V6_MELEN</name>
<sequence length="104" mass="12158">MIDQLLFRTAAFLLPVINSILRDGPSKVKPKTIENKSFRTCQYPLALIISPTRELSLQIYNESRKFSYRTPITSALLYGGRENYRDQINKLRVNNTFHYPHAHF</sequence>
<dbReference type="EMBL" id="CAVMJV010000022">
    <property type="protein sequence ID" value="CAK5072169.1"/>
    <property type="molecule type" value="Genomic_DNA"/>
</dbReference>
<gene>
    <name evidence="1" type="ORF">MENTE1834_LOCUS19117</name>
</gene>
<protein>
    <submittedName>
        <fullName evidence="1">Uncharacterized protein</fullName>
    </submittedName>
</protein>
<keyword evidence="2" id="KW-1185">Reference proteome</keyword>